<dbReference type="SUPFAM" id="SSF52540">
    <property type="entry name" value="P-loop containing nucleoside triphosphate hydrolases"/>
    <property type="match status" value="2"/>
</dbReference>
<gene>
    <name evidence="15" type="ORF">PNOK_0689000</name>
</gene>
<evidence type="ECO:0000256" key="10">
    <source>
        <dbReference type="ARBA" id="ARBA00032509"/>
    </source>
</evidence>
<dbReference type="InterPro" id="IPR041569">
    <property type="entry name" value="AAA_lid_3"/>
</dbReference>
<comment type="similarity">
    <text evidence="2">Belongs to the AAA ATPase family.</text>
</comment>
<keyword evidence="7" id="KW-0067">ATP-binding</keyword>
<dbReference type="GO" id="GO:0006782">
    <property type="term" value="P:protoporphyrinogen IX biosynthetic process"/>
    <property type="evidence" value="ECO:0007669"/>
    <property type="project" value="UniProtKB-UniPathway"/>
</dbReference>
<comment type="catalytic activity">
    <reaction evidence="12">
        <text>ATP + H2O = ADP + phosphate + H(+)</text>
        <dbReference type="Rhea" id="RHEA:13065"/>
        <dbReference type="ChEBI" id="CHEBI:15377"/>
        <dbReference type="ChEBI" id="CHEBI:15378"/>
        <dbReference type="ChEBI" id="CHEBI:30616"/>
        <dbReference type="ChEBI" id="CHEBI:43474"/>
        <dbReference type="ChEBI" id="CHEBI:456216"/>
    </reaction>
    <physiologicalReaction direction="left-to-right" evidence="12">
        <dbReference type="Rhea" id="RHEA:13066"/>
    </physiologicalReaction>
</comment>
<dbReference type="GO" id="GO:0005524">
    <property type="term" value="F:ATP binding"/>
    <property type="evidence" value="ECO:0007669"/>
    <property type="project" value="UniProtKB-KW"/>
</dbReference>
<evidence type="ECO:0000256" key="3">
    <source>
        <dbReference type="ARBA" id="ARBA00022448"/>
    </source>
</evidence>
<keyword evidence="9" id="KW-0472">Membrane</keyword>
<dbReference type="OrthoDB" id="2187at2759"/>
<dbReference type="Pfam" id="PF17862">
    <property type="entry name" value="AAA_lid_3"/>
    <property type="match status" value="1"/>
</dbReference>
<evidence type="ECO:0000256" key="6">
    <source>
        <dbReference type="ARBA" id="ARBA00022801"/>
    </source>
</evidence>
<evidence type="ECO:0000256" key="7">
    <source>
        <dbReference type="ARBA" id="ARBA00022840"/>
    </source>
</evidence>
<evidence type="ECO:0000256" key="2">
    <source>
        <dbReference type="ARBA" id="ARBA00006914"/>
    </source>
</evidence>
<dbReference type="Pfam" id="PF01218">
    <property type="entry name" value="Coprogen_oxidas"/>
    <property type="match status" value="1"/>
</dbReference>
<dbReference type="PANTHER" id="PTHR23077:SF12">
    <property type="entry name" value="PEROXISOMAL ATPASE PEX1"/>
    <property type="match status" value="1"/>
</dbReference>
<keyword evidence="5" id="KW-0547">Nucleotide-binding</keyword>
<dbReference type="CDD" id="cd19526">
    <property type="entry name" value="RecA-like_PEX1_r2"/>
    <property type="match status" value="1"/>
</dbReference>
<dbReference type="FunCoup" id="A0A286UB99">
    <property type="interactions" value="356"/>
</dbReference>
<dbReference type="InterPro" id="IPR015342">
    <property type="entry name" value="PEX1-N_C-lobe"/>
</dbReference>
<organism evidence="15 16">
    <name type="scientific">Pyrrhoderma noxium</name>
    <dbReference type="NCBI Taxonomy" id="2282107"/>
    <lineage>
        <taxon>Eukaryota</taxon>
        <taxon>Fungi</taxon>
        <taxon>Dikarya</taxon>
        <taxon>Basidiomycota</taxon>
        <taxon>Agaricomycotina</taxon>
        <taxon>Agaricomycetes</taxon>
        <taxon>Hymenochaetales</taxon>
        <taxon>Hymenochaetaceae</taxon>
        <taxon>Pyrrhoderma</taxon>
    </lineage>
</organism>
<dbReference type="InterPro" id="IPR036406">
    <property type="entry name" value="Coprogen_oxidase_aer_sf"/>
</dbReference>
<evidence type="ECO:0000256" key="5">
    <source>
        <dbReference type="ARBA" id="ARBA00022741"/>
    </source>
</evidence>
<dbReference type="Pfam" id="PF00004">
    <property type="entry name" value="AAA"/>
    <property type="match status" value="2"/>
</dbReference>
<evidence type="ECO:0000256" key="1">
    <source>
        <dbReference type="ARBA" id="ARBA00004370"/>
    </source>
</evidence>
<dbReference type="GO" id="GO:0005778">
    <property type="term" value="C:peroxisomal membrane"/>
    <property type="evidence" value="ECO:0007669"/>
    <property type="project" value="TreeGrafter"/>
</dbReference>
<comment type="subcellular location">
    <subcellularLocation>
        <location evidence="1">Membrane</location>
    </subcellularLocation>
</comment>
<proteinExistence type="inferred from homology"/>
<protein>
    <recommendedName>
        <fullName evidence="11">Peroxisomal ATPase PEX1</fullName>
    </recommendedName>
    <alternativeName>
        <fullName evidence="10">Peroxin-1</fullName>
    </alternativeName>
</protein>
<feature type="region of interest" description="Disordered" evidence="13">
    <location>
        <begin position="196"/>
        <end position="221"/>
    </location>
</feature>
<evidence type="ECO:0000259" key="14">
    <source>
        <dbReference type="SMART" id="SM00382"/>
    </source>
</evidence>
<feature type="compositionally biased region" description="Basic and acidic residues" evidence="13">
    <location>
        <begin position="896"/>
        <end position="912"/>
    </location>
</feature>
<dbReference type="Proteomes" id="UP000217199">
    <property type="component" value="Unassembled WGS sequence"/>
</dbReference>
<dbReference type="STRING" id="2282107.A0A286UB99"/>
<dbReference type="GO" id="GO:0005829">
    <property type="term" value="C:cytosol"/>
    <property type="evidence" value="ECO:0007669"/>
    <property type="project" value="TreeGrafter"/>
</dbReference>
<dbReference type="UniPathway" id="UPA00251">
    <property type="reaction ID" value="UER00322"/>
</dbReference>
<dbReference type="InterPro" id="IPR050168">
    <property type="entry name" value="AAA_ATPase_domain"/>
</dbReference>
<dbReference type="SMART" id="SM00382">
    <property type="entry name" value="AAA"/>
    <property type="match status" value="2"/>
</dbReference>
<dbReference type="SUPFAM" id="SSF54585">
    <property type="entry name" value="Cdc48 domain 2-like"/>
    <property type="match status" value="1"/>
</dbReference>
<dbReference type="SUPFAM" id="SSF50692">
    <property type="entry name" value="ADC-like"/>
    <property type="match status" value="1"/>
</dbReference>
<feature type="compositionally biased region" description="Low complexity" evidence="13">
    <location>
        <begin position="1212"/>
        <end position="1229"/>
    </location>
</feature>
<feature type="compositionally biased region" description="Basic and acidic residues" evidence="13">
    <location>
        <begin position="302"/>
        <end position="317"/>
    </location>
</feature>
<evidence type="ECO:0000256" key="4">
    <source>
        <dbReference type="ARBA" id="ARBA00022593"/>
    </source>
</evidence>
<dbReference type="InterPro" id="IPR003959">
    <property type="entry name" value="ATPase_AAA_core"/>
</dbReference>
<dbReference type="Gene3D" id="3.10.330.10">
    <property type="match status" value="1"/>
</dbReference>
<sequence>MPRRARIEFVSLKSSLVNLPISIYGPLVEHHVRPQNLVVHLLLISSNSKILDGGNKKEYHVGWTGMASSSSLAKFKGGSLPSDSLETVEIDPQFASGLGLHLGDIVEIGLLHDLPIATSVVTEPHSTDDWEIIELHAEYVEQNLLSQVRAASIGQEVDVWIFGRTRARLRIVSFDPPPGKHNAVLLGTNTEVSIAPKKRVEKTTSKGTPVSSKQSKKDTENVASRRLRYLKLRALPASLLEIPEEKNTVGPVALVSISTYCRLSGKRVPLDSTDGFGPVRVERLKPPPNPLSEESSSTPKITDSESAKVIHSNEESRSAQLNGSASPIPEEVTLRWVRHVPDFQVVFQDYDGVKDWESCLLTVTKDSKSISLTEDSLSEGITLRELDRHDLAGIKDFLEKCTRFFLCMHLVHQSINRPDPTVSSILLTGRSGSGKTSVANALAKTAEITAGYYTIIIDFAKHAEDRVSKLKTLFRYIYEKASWYRPSLVVFDNLDKLLSPELEHAESFRSRQLTELFINTFMDKNADTRGIMMLATAQSDSSLHPRLIQCQLFKSIFKLTPPDKDARRDILNHAVDRLIKKAPHVAKSESEPLNYVYLSTQTEGYLPTDLIDLVSRAMHEAAIRSAKNNPSESESKILILPADFEKAKSDFVPISLRDVKLQKSDVSWDDIGGLHEPRKVLRETLEWPTKYAAIFAKCPLRLRSGILLYGYPGCGKTLLASAVAKECGLNFISVKGPELLNKYIGASEKSVRDLFDRASSAKPCVLFFDEFDSIAPKRGHDSTGVTDRVVNQLLTEMDGAEGLDGVYVLAATSRPDLIDSALLRPGRLDKSLLCDMPSFEERKEILQVVSKKVNVSPDIDWDALASASEGYSGADLQAVIYNAHLDVVHKTLEEKRVGGDKKGKGKGKAKEGSEEEVQGSEKKIQYVIFGGDKDTAPRSKAEEDALQKRLQTILANVEARNGLRPNSAESEVEDEQHIHEITEGHLRHSLMSTRPSVPPEERIRLQRIYHAFISGRSGEMPVPTENDSVGSRSETEGKRKNRHTFLRVWNGYILHRNCREAVLLKYFSKLVRRTIKYITDLQDRIVTALEEADPTAPKFRRDSWTRSQGGYGTSCVFSVPPPAPGEPETEPTTVLEKAGVNISVVHGTLPPKAIQQMVADHQTIPFDPSGPDGAKGLPFFAAGISLVIHPRHPLAPTVHANYRYFELSSPDPSSETITSSSPSGTIPTPLESTNASPTRPVAWWFGGGADLTPSYLFEEDAIHFHKAHKTACDAHGSALYPAFKKWCDDYFVIVHRGNERRGIGGIFFDDLCDVEHKRIPIDTTTTDKGDKEGLRPYTPSSIFSFVRSCGDAFVPAYLPILNRRSRPALPVTPTQKRWQLIRRGRYVEFNLVYDRGTKFGLMTPGARVESILMSLPEVARWEYRSELGEDWEIEDEEGGKKSEEGRLMEVLRRPKEWA</sequence>
<dbReference type="InterPro" id="IPR003960">
    <property type="entry name" value="ATPase_AAA_CS"/>
</dbReference>
<comment type="caution">
    <text evidence="15">The sequence shown here is derived from an EMBL/GenBank/DDBJ whole genome shotgun (WGS) entry which is preliminary data.</text>
</comment>
<dbReference type="EMBL" id="NBII01000007">
    <property type="protein sequence ID" value="PAV16826.1"/>
    <property type="molecule type" value="Genomic_DNA"/>
</dbReference>
<dbReference type="Gene3D" id="1.10.8.60">
    <property type="match status" value="2"/>
</dbReference>
<evidence type="ECO:0000256" key="11">
    <source>
        <dbReference type="ARBA" id="ARBA00034532"/>
    </source>
</evidence>
<dbReference type="InterPro" id="IPR003593">
    <property type="entry name" value="AAA+_ATPase"/>
</dbReference>
<dbReference type="Gene3D" id="3.40.50.300">
    <property type="entry name" value="P-loop containing nucleotide triphosphate hydrolases"/>
    <property type="match status" value="2"/>
</dbReference>
<dbReference type="PROSITE" id="PS00674">
    <property type="entry name" value="AAA"/>
    <property type="match status" value="1"/>
</dbReference>
<dbReference type="Gene3D" id="3.40.1500.10">
    <property type="entry name" value="Coproporphyrinogen III oxidase, aerobic"/>
    <property type="match status" value="1"/>
</dbReference>
<dbReference type="PANTHER" id="PTHR23077">
    <property type="entry name" value="AAA-FAMILY ATPASE"/>
    <property type="match status" value="1"/>
</dbReference>
<evidence type="ECO:0000256" key="8">
    <source>
        <dbReference type="ARBA" id="ARBA00022927"/>
    </source>
</evidence>
<feature type="region of interest" description="Disordered" evidence="13">
    <location>
        <begin position="274"/>
        <end position="325"/>
    </location>
</feature>
<reference evidence="15 16" key="1">
    <citation type="journal article" date="2017" name="Mol. Ecol.">
        <title>Comparative and population genomic landscape of Phellinus noxius: A hypervariable fungus causing root rot in trees.</title>
        <authorList>
            <person name="Chung C.L."/>
            <person name="Lee T.J."/>
            <person name="Akiba M."/>
            <person name="Lee H.H."/>
            <person name="Kuo T.H."/>
            <person name="Liu D."/>
            <person name="Ke H.M."/>
            <person name="Yokoi T."/>
            <person name="Roa M.B."/>
            <person name="Lu M.J."/>
            <person name="Chang Y.Y."/>
            <person name="Ann P.J."/>
            <person name="Tsai J.N."/>
            <person name="Chen C.Y."/>
            <person name="Tzean S.S."/>
            <person name="Ota Y."/>
            <person name="Hattori T."/>
            <person name="Sahashi N."/>
            <person name="Liou R.F."/>
            <person name="Kikuchi T."/>
            <person name="Tsai I.J."/>
        </authorList>
    </citation>
    <scope>NUCLEOTIDE SEQUENCE [LARGE SCALE GENOMIC DNA]</scope>
    <source>
        <strain evidence="15 16">FFPRI411160</strain>
    </source>
</reference>
<keyword evidence="4" id="KW-0962">Peroxisome biogenesis</keyword>
<dbReference type="InterPro" id="IPR009010">
    <property type="entry name" value="Asp_de-COase-like_dom_sf"/>
</dbReference>
<dbReference type="InterPro" id="IPR027417">
    <property type="entry name" value="P-loop_NTPase"/>
</dbReference>
<keyword evidence="8" id="KW-0653">Protein transport</keyword>
<feature type="domain" description="AAA+ ATPase" evidence="14">
    <location>
        <begin position="702"/>
        <end position="837"/>
    </location>
</feature>
<feature type="region of interest" description="Disordered" evidence="13">
    <location>
        <begin position="1212"/>
        <end position="1235"/>
    </location>
</feature>
<evidence type="ECO:0000256" key="12">
    <source>
        <dbReference type="ARBA" id="ARBA00048778"/>
    </source>
</evidence>
<dbReference type="GO" id="GO:0016887">
    <property type="term" value="F:ATP hydrolysis activity"/>
    <property type="evidence" value="ECO:0007669"/>
    <property type="project" value="InterPro"/>
</dbReference>
<evidence type="ECO:0000313" key="15">
    <source>
        <dbReference type="EMBL" id="PAV16826.1"/>
    </source>
</evidence>
<dbReference type="InParanoid" id="A0A286UB99"/>
<evidence type="ECO:0000313" key="16">
    <source>
        <dbReference type="Proteomes" id="UP000217199"/>
    </source>
</evidence>
<keyword evidence="6" id="KW-0378">Hydrolase</keyword>
<dbReference type="SUPFAM" id="SSF102886">
    <property type="entry name" value="Coproporphyrinogen III oxidase"/>
    <property type="match status" value="1"/>
</dbReference>
<dbReference type="GO" id="GO:0004109">
    <property type="term" value="F:coproporphyrinogen oxidase activity"/>
    <property type="evidence" value="ECO:0007669"/>
    <property type="project" value="InterPro"/>
</dbReference>
<dbReference type="Pfam" id="PF09262">
    <property type="entry name" value="PEX-1N"/>
    <property type="match status" value="1"/>
</dbReference>
<dbReference type="GO" id="GO:0016558">
    <property type="term" value="P:protein import into peroxisome matrix"/>
    <property type="evidence" value="ECO:0007669"/>
    <property type="project" value="TreeGrafter"/>
</dbReference>
<dbReference type="InterPro" id="IPR001260">
    <property type="entry name" value="Coprogen_oxidase_aer"/>
</dbReference>
<evidence type="ECO:0000256" key="13">
    <source>
        <dbReference type="SAM" id="MobiDB-lite"/>
    </source>
</evidence>
<name>A0A286UB99_9AGAM</name>
<feature type="region of interest" description="Disordered" evidence="13">
    <location>
        <begin position="1016"/>
        <end position="1039"/>
    </location>
</feature>
<dbReference type="FunFam" id="3.40.50.300:FF:000149">
    <property type="entry name" value="Nuclear valosin-containing protein-like"/>
    <property type="match status" value="1"/>
</dbReference>
<accession>A0A286UB99</accession>
<feature type="domain" description="AAA+ ATPase" evidence="14">
    <location>
        <begin position="421"/>
        <end position="584"/>
    </location>
</feature>
<feature type="region of interest" description="Disordered" evidence="13">
    <location>
        <begin position="896"/>
        <end position="918"/>
    </location>
</feature>
<dbReference type="InterPro" id="IPR029067">
    <property type="entry name" value="CDC48_domain_2-like_sf"/>
</dbReference>
<keyword evidence="3" id="KW-0813">Transport</keyword>
<evidence type="ECO:0000256" key="9">
    <source>
        <dbReference type="ARBA" id="ARBA00023136"/>
    </source>
</evidence>
<keyword evidence="16" id="KW-1185">Reference proteome</keyword>